<comment type="caution">
    <text evidence="1">The sequence shown here is derived from an EMBL/GenBank/DDBJ whole genome shotgun (WGS) entry which is preliminary data.</text>
</comment>
<reference evidence="1 2" key="1">
    <citation type="journal article" date="2015" name="Nat. Commun.">
        <title>Lucilia cuprina genome unlocks parasitic fly biology to underpin future interventions.</title>
        <authorList>
            <person name="Anstead C.A."/>
            <person name="Korhonen P.K."/>
            <person name="Young N.D."/>
            <person name="Hall R.S."/>
            <person name="Jex A.R."/>
            <person name="Murali S.C."/>
            <person name="Hughes D.S."/>
            <person name="Lee S.F."/>
            <person name="Perry T."/>
            <person name="Stroehlein A.J."/>
            <person name="Ansell B.R."/>
            <person name="Breugelmans B."/>
            <person name="Hofmann A."/>
            <person name="Qu J."/>
            <person name="Dugan S."/>
            <person name="Lee S.L."/>
            <person name="Chao H."/>
            <person name="Dinh H."/>
            <person name="Han Y."/>
            <person name="Doddapaneni H.V."/>
            <person name="Worley K.C."/>
            <person name="Muzny D.M."/>
            <person name="Ioannidis P."/>
            <person name="Waterhouse R.M."/>
            <person name="Zdobnov E.M."/>
            <person name="James P.J."/>
            <person name="Bagnall N.H."/>
            <person name="Kotze A.C."/>
            <person name="Gibbs R.A."/>
            <person name="Richards S."/>
            <person name="Batterham P."/>
            <person name="Gasser R.B."/>
        </authorList>
    </citation>
    <scope>NUCLEOTIDE SEQUENCE [LARGE SCALE GENOMIC DNA]</scope>
    <source>
        <strain evidence="1 2">LS</strain>
        <tissue evidence="1">Full body</tissue>
    </source>
</reference>
<protein>
    <submittedName>
        <fullName evidence="1">Uncharacterized protein</fullName>
    </submittedName>
</protein>
<organism evidence="1 2">
    <name type="scientific">Lucilia cuprina</name>
    <name type="common">Green bottle fly</name>
    <name type="synonym">Australian sheep blowfly</name>
    <dbReference type="NCBI Taxonomy" id="7375"/>
    <lineage>
        <taxon>Eukaryota</taxon>
        <taxon>Metazoa</taxon>
        <taxon>Ecdysozoa</taxon>
        <taxon>Arthropoda</taxon>
        <taxon>Hexapoda</taxon>
        <taxon>Insecta</taxon>
        <taxon>Pterygota</taxon>
        <taxon>Neoptera</taxon>
        <taxon>Endopterygota</taxon>
        <taxon>Diptera</taxon>
        <taxon>Brachycera</taxon>
        <taxon>Muscomorpha</taxon>
        <taxon>Oestroidea</taxon>
        <taxon>Calliphoridae</taxon>
        <taxon>Luciliinae</taxon>
        <taxon>Lucilia</taxon>
    </lineage>
</organism>
<dbReference type="AlphaFoldDB" id="A0A0L0C522"/>
<evidence type="ECO:0000313" key="2">
    <source>
        <dbReference type="Proteomes" id="UP000037069"/>
    </source>
</evidence>
<proteinExistence type="predicted"/>
<sequence>MHAPVAESTFLFFACLRRSPLCPFRTTTTTTTTT</sequence>
<gene>
    <name evidence="1" type="ORF">FF38_06635</name>
</gene>
<name>A0A0L0C522_LUCCU</name>
<dbReference type="Proteomes" id="UP000037069">
    <property type="component" value="Unassembled WGS sequence"/>
</dbReference>
<accession>A0A0L0C522</accession>
<keyword evidence="2" id="KW-1185">Reference proteome</keyword>
<evidence type="ECO:0000313" key="1">
    <source>
        <dbReference type="EMBL" id="KNC27488.1"/>
    </source>
</evidence>
<dbReference type="EMBL" id="JRES01000891">
    <property type="protein sequence ID" value="KNC27488.1"/>
    <property type="molecule type" value="Genomic_DNA"/>
</dbReference>